<sequence>MQDTIALIKRIKVDALYGKKKHFNAADRKEKYHYWIGIPLLVLNIISGSILFYVLTDGVEGWIKYVPLFITLLTALLSGFQTFLNHEKKVEGHRRVGNKYLSIMKKSKRLESYLKDNVLPKPEIIKRLDSLADEIESVNIEAEVFPTNQQDYNDAKKGIEDGEETYTVDELDT</sequence>
<keyword evidence="4" id="KW-1185">Reference proteome</keyword>
<dbReference type="EMBL" id="FOBV01000002">
    <property type="protein sequence ID" value="SEM33085.1"/>
    <property type="molecule type" value="Genomic_DNA"/>
</dbReference>
<feature type="domain" description="SMODS and SLOG-associating 2TM effector" evidence="2">
    <location>
        <begin position="15"/>
        <end position="167"/>
    </location>
</feature>
<keyword evidence="1" id="KW-1133">Transmembrane helix</keyword>
<feature type="transmembrane region" description="Helical" evidence="1">
    <location>
        <begin position="62"/>
        <end position="84"/>
    </location>
</feature>
<gene>
    <name evidence="3" type="ORF">SAMN05421856_102440</name>
</gene>
<feature type="transmembrane region" description="Helical" evidence="1">
    <location>
        <begin position="34"/>
        <end position="56"/>
    </location>
</feature>
<keyword evidence="1" id="KW-0812">Transmembrane</keyword>
<keyword evidence="1" id="KW-0472">Membrane</keyword>
<name>A0A1H7XHE2_9FLAO</name>
<evidence type="ECO:0000259" key="2">
    <source>
        <dbReference type="Pfam" id="PF18186"/>
    </source>
</evidence>
<dbReference type="Proteomes" id="UP000199450">
    <property type="component" value="Unassembled WGS sequence"/>
</dbReference>
<proteinExistence type="predicted"/>
<evidence type="ECO:0000313" key="4">
    <source>
        <dbReference type="Proteomes" id="UP000199450"/>
    </source>
</evidence>
<dbReference type="Pfam" id="PF18186">
    <property type="entry name" value="SLATT_4"/>
    <property type="match status" value="1"/>
</dbReference>
<accession>A0A1H7XHE2</accession>
<protein>
    <recommendedName>
        <fullName evidence="2">SMODS and SLOG-associating 2TM effector domain-containing protein</fullName>
    </recommendedName>
</protein>
<reference evidence="4" key="1">
    <citation type="submission" date="2016-10" db="EMBL/GenBank/DDBJ databases">
        <authorList>
            <person name="Varghese N."/>
            <person name="Submissions S."/>
        </authorList>
    </citation>
    <scope>NUCLEOTIDE SEQUENCE [LARGE SCALE GENOMIC DNA]</scope>
    <source>
        <strain evidence="4">DSM 17453</strain>
    </source>
</reference>
<evidence type="ECO:0000313" key="3">
    <source>
        <dbReference type="EMBL" id="SEM33085.1"/>
    </source>
</evidence>
<organism evidence="3 4">
    <name type="scientific">Chryseobacterium taichungense</name>
    <dbReference type="NCBI Taxonomy" id="295069"/>
    <lineage>
        <taxon>Bacteria</taxon>
        <taxon>Pseudomonadati</taxon>
        <taxon>Bacteroidota</taxon>
        <taxon>Flavobacteriia</taxon>
        <taxon>Flavobacteriales</taxon>
        <taxon>Weeksellaceae</taxon>
        <taxon>Chryseobacterium group</taxon>
        <taxon>Chryseobacterium</taxon>
    </lineage>
</organism>
<evidence type="ECO:0000256" key="1">
    <source>
        <dbReference type="SAM" id="Phobius"/>
    </source>
</evidence>
<dbReference type="NCBIfam" id="NF033632">
    <property type="entry name" value="SLATT_4"/>
    <property type="match status" value="1"/>
</dbReference>
<dbReference type="AlphaFoldDB" id="A0A1H7XHE2"/>
<dbReference type="InterPro" id="IPR040811">
    <property type="entry name" value="SLATT_4"/>
</dbReference>